<proteinExistence type="predicted"/>
<evidence type="ECO:0000313" key="1">
    <source>
        <dbReference type="EMBL" id="QJA61023.1"/>
    </source>
</evidence>
<dbReference type="AlphaFoldDB" id="A0A6M3IU36"/>
<reference evidence="1" key="1">
    <citation type="submission" date="2020-03" db="EMBL/GenBank/DDBJ databases">
        <title>The deep terrestrial virosphere.</title>
        <authorList>
            <person name="Holmfeldt K."/>
            <person name="Nilsson E."/>
            <person name="Simone D."/>
            <person name="Lopez-Fernandez M."/>
            <person name="Wu X."/>
            <person name="de Brujin I."/>
            <person name="Lundin D."/>
            <person name="Andersson A."/>
            <person name="Bertilsson S."/>
            <person name="Dopson M."/>
        </authorList>
    </citation>
    <scope>NUCLEOTIDE SEQUENCE</scope>
    <source>
        <strain evidence="1">MM415B01009</strain>
    </source>
</reference>
<gene>
    <name evidence="1" type="ORF">MM415B01009_0024</name>
</gene>
<sequence length="69" mass="7866">MRLGKVVLDIGYLVDLDNDQMVKEAMASVYEDICSAIKYNELASYIKVRPDNSLLGKDIPEFLKLEEEI</sequence>
<name>A0A6M3IU36_9ZZZZ</name>
<dbReference type="EMBL" id="MT141428">
    <property type="protein sequence ID" value="QJA61023.1"/>
    <property type="molecule type" value="Genomic_DNA"/>
</dbReference>
<organism evidence="1">
    <name type="scientific">viral metagenome</name>
    <dbReference type="NCBI Taxonomy" id="1070528"/>
    <lineage>
        <taxon>unclassified sequences</taxon>
        <taxon>metagenomes</taxon>
        <taxon>organismal metagenomes</taxon>
    </lineage>
</organism>
<protein>
    <submittedName>
        <fullName evidence="1">Uncharacterized protein</fullName>
    </submittedName>
</protein>
<accession>A0A6M3IU36</accession>